<dbReference type="EMBL" id="MH684921">
    <property type="protein sequence ID" value="AXN53748.1"/>
    <property type="molecule type" value="Genomic_DNA"/>
</dbReference>
<dbReference type="InterPro" id="IPR056782">
    <property type="entry name" value="HAD_PNKP"/>
</dbReference>
<dbReference type="InterPro" id="IPR023214">
    <property type="entry name" value="HAD_sf"/>
</dbReference>
<dbReference type="Gene3D" id="3.40.50.1000">
    <property type="entry name" value="HAD superfamily/HAD-like"/>
    <property type="match status" value="1"/>
</dbReference>
<sequence>MFVAVDIDGTFLDGSHKIGLITHPKTTRSGWVEQDFSAWQAACVDDKPIETTVAVVQALIAAGHVVEFWTGRGENCRKETEAWLQARGFHQPVRMRPMVEAKLADHHCKKKYIERYGKPDLILEDRIAVVNMWRKQGIVCWQVAEGKY</sequence>
<dbReference type="Pfam" id="PF25109">
    <property type="entry name" value="HAD_PNKP"/>
    <property type="match status" value="1"/>
</dbReference>
<gene>
    <name evidence="2" type="ORF">SPS_37</name>
</gene>
<dbReference type="SUPFAM" id="SSF56784">
    <property type="entry name" value="HAD-like"/>
    <property type="match status" value="1"/>
</dbReference>
<accession>A0A346FDD4</accession>
<name>A0A346FDD4_9CAUD</name>
<evidence type="ECO:0000313" key="3">
    <source>
        <dbReference type="Proteomes" id="UP000260554"/>
    </source>
</evidence>
<feature type="domain" description="Polynucleotide kinase PNKP phosphatase" evidence="1">
    <location>
        <begin position="42"/>
        <end position="148"/>
    </location>
</feature>
<proteinExistence type="predicted"/>
<evidence type="ECO:0000313" key="2">
    <source>
        <dbReference type="EMBL" id="AXN53748.1"/>
    </source>
</evidence>
<evidence type="ECO:0000259" key="1">
    <source>
        <dbReference type="Pfam" id="PF25109"/>
    </source>
</evidence>
<dbReference type="Proteomes" id="UP000260554">
    <property type="component" value="Segment"/>
</dbReference>
<reference evidence="2 3" key="1">
    <citation type="submission" date="2018-07" db="EMBL/GenBank/DDBJ databases">
        <title>Relating species composition and interactions to biofilm formation in a model drinking water community.</title>
        <authorList>
            <person name="Thompson A."/>
            <person name="English E.L."/>
            <person name="Willsey G."/>
            <person name="Nock A.M."/>
            <person name="Eckstrom K."/>
            <person name="Tighe S.W."/>
            <person name="Bavelock M."/>
            <person name="Cairns B."/>
            <person name="Foote A."/>
            <person name="Schulman H."/>
            <person name="Gupta S."/>
            <person name="Kadouri D."/>
            <person name="Wargo M.J."/>
        </authorList>
    </citation>
    <scope>NUCLEOTIDE SEQUENCE [LARGE SCALE GENOMIC DNA]</scope>
    <source>
        <strain evidence="2">SPS</strain>
    </source>
</reference>
<dbReference type="InterPro" id="IPR036412">
    <property type="entry name" value="HAD-like_sf"/>
</dbReference>
<organism evidence="2 3">
    <name type="scientific">Sphingomonas phage Scott</name>
    <dbReference type="NCBI Taxonomy" id="2282912"/>
    <lineage>
        <taxon>Viruses</taxon>
        <taxon>Duplodnaviria</taxon>
        <taxon>Heunggongvirae</taxon>
        <taxon>Uroviricota</taxon>
        <taxon>Caudoviricetes</taxon>
        <taxon>Autographivirales</taxon>
        <taxon>Autonotataviridae</taxon>
        <taxon>Scottvirus</taxon>
        <taxon>Scottvirus scott</taxon>
    </lineage>
</organism>
<keyword evidence="3" id="KW-1185">Reference proteome</keyword>
<protein>
    <recommendedName>
        <fullName evidence="1">Polynucleotide kinase PNKP phosphatase domain-containing protein</fullName>
    </recommendedName>
</protein>